<keyword evidence="5 11" id="KW-0812">Transmembrane</keyword>
<dbReference type="GO" id="GO:0009431">
    <property type="term" value="C:bacterial-type flagellum basal body, MS ring"/>
    <property type="evidence" value="ECO:0007669"/>
    <property type="project" value="InterPro"/>
</dbReference>
<gene>
    <name evidence="14" type="ordered locus">AciX9_4147</name>
</gene>
<dbReference type="GO" id="GO:0071973">
    <property type="term" value="P:bacterial-type flagellum-dependent cell motility"/>
    <property type="evidence" value="ECO:0007669"/>
    <property type="project" value="InterPro"/>
</dbReference>
<dbReference type="PANTHER" id="PTHR30046:SF0">
    <property type="entry name" value="FLAGELLAR M-RING PROTEIN"/>
    <property type="match status" value="1"/>
</dbReference>
<evidence type="ECO:0000259" key="13">
    <source>
        <dbReference type="Pfam" id="PF08345"/>
    </source>
</evidence>
<evidence type="ECO:0000256" key="7">
    <source>
        <dbReference type="ARBA" id="ARBA00023136"/>
    </source>
</evidence>
<dbReference type="Pfam" id="PF01514">
    <property type="entry name" value="YscJ_FliF"/>
    <property type="match status" value="1"/>
</dbReference>
<keyword evidence="14" id="KW-0966">Cell projection</keyword>
<dbReference type="InterPro" id="IPR013556">
    <property type="entry name" value="Flag_M-ring_C"/>
</dbReference>
<keyword evidence="14" id="KW-0969">Cilium</keyword>
<geneLocation type="plasmid" evidence="14 15">
    <name>pACIX901</name>
</geneLocation>
<dbReference type="InterPro" id="IPR000067">
    <property type="entry name" value="FlgMring_FliF"/>
</dbReference>
<evidence type="ECO:0000259" key="12">
    <source>
        <dbReference type="Pfam" id="PF01514"/>
    </source>
</evidence>
<evidence type="ECO:0000256" key="8">
    <source>
        <dbReference type="ARBA" id="ARBA00023143"/>
    </source>
</evidence>
<name>E8X643_GRATM</name>
<proteinExistence type="inferred from homology"/>
<dbReference type="PANTHER" id="PTHR30046">
    <property type="entry name" value="FLAGELLAR M-RING PROTEIN"/>
    <property type="match status" value="1"/>
</dbReference>
<protein>
    <recommendedName>
        <fullName evidence="9">Flagellar M-ring protein</fullName>
    </recommendedName>
</protein>
<evidence type="ECO:0000313" key="15">
    <source>
        <dbReference type="Proteomes" id="UP000000343"/>
    </source>
</evidence>
<evidence type="ECO:0000313" key="14">
    <source>
        <dbReference type="EMBL" id="ADW70927.1"/>
    </source>
</evidence>
<evidence type="ECO:0000256" key="5">
    <source>
        <dbReference type="ARBA" id="ARBA00022692"/>
    </source>
</evidence>
<comment type="similarity">
    <text evidence="3 9">Belongs to the FliF family.</text>
</comment>
<feature type="transmembrane region" description="Helical" evidence="11">
    <location>
        <begin position="24"/>
        <end position="45"/>
    </location>
</feature>
<keyword evidence="7 11" id="KW-0472">Membrane</keyword>
<comment type="function">
    <text evidence="9">The M ring may be actively involved in energy transduction.</text>
</comment>
<reference evidence="15" key="1">
    <citation type="submission" date="2011-01" db="EMBL/GenBank/DDBJ databases">
        <title>Complete sequence of plasmid1 of Acidobacterium sp. MP5ACTX9.</title>
        <authorList>
            <consortium name="US DOE Joint Genome Institute"/>
            <person name="Lucas S."/>
            <person name="Copeland A."/>
            <person name="Lapidus A."/>
            <person name="Cheng J.-F."/>
            <person name="Goodwin L."/>
            <person name="Pitluck S."/>
            <person name="Teshima H."/>
            <person name="Detter J.C."/>
            <person name="Han C."/>
            <person name="Tapia R."/>
            <person name="Land M."/>
            <person name="Hauser L."/>
            <person name="Kyrpides N."/>
            <person name="Ivanova N."/>
            <person name="Ovchinnikova G."/>
            <person name="Pagani I."/>
            <person name="Rawat S.R."/>
            <person name="Mannisto M."/>
            <person name="Haggblom M.M."/>
            <person name="Woyke T."/>
        </authorList>
    </citation>
    <scope>NUCLEOTIDE SEQUENCE [LARGE SCALE GENOMIC DNA]</scope>
    <source>
        <strain evidence="15">MP5ACTX9</strain>
        <plasmid evidence="15">Plasmid pACIX901</plasmid>
    </source>
</reference>
<evidence type="ECO:0000256" key="4">
    <source>
        <dbReference type="ARBA" id="ARBA00022475"/>
    </source>
</evidence>
<evidence type="ECO:0000256" key="6">
    <source>
        <dbReference type="ARBA" id="ARBA00022989"/>
    </source>
</evidence>
<dbReference type="OrthoDB" id="9807026at2"/>
<organism evidence="15">
    <name type="scientific">Granulicella tundricola (strain ATCC BAA-1859 / DSM 23138 / MP5ACTX9)</name>
    <dbReference type="NCBI Taxonomy" id="1198114"/>
    <lineage>
        <taxon>Bacteria</taxon>
        <taxon>Pseudomonadati</taxon>
        <taxon>Acidobacteriota</taxon>
        <taxon>Terriglobia</taxon>
        <taxon>Terriglobales</taxon>
        <taxon>Acidobacteriaceae</taxon>
        <taxon>Granulicella</taxon>
    </lineage>
</organism>
<feature type="transmembrane region" description="Helical" evidence="11">
    <location>
        <begin position="437"/>
        <end position="454"/>
    </location>
</feature>
<feature type="region of interest" description="Disordered" evidence="10">
    <location>
        <begin position="286"/>
        <end position="307"/>
    </location>
</feature>
<dbReference type="InterPro" id="IPR043427">
    <property type="entry name" value="YscJ/FliF"/>
</dbReference>
<dbReference type="PRINTS" id="PR01009">
    <property type="entry name" value="FLGMRINGFLIF"/>
</dbReference>
<accession>E8X643</accession>
<dbReference type="RefSeq" id="WP_013572839.1">
    <property type="nucleotide sequence ID" value="NC_015057.1"/>
</dbReference>
<dbReference type="GO" id="GO:0005886">
    <property type="term" value="C:plasma membrane"/>
    <property type="evidence" value="ECO:0007669"/>
    <property type="project" value="UniProtKB-SubCell"/>
</dbReference>
<keyword evidence="14" id="KW-0282">Flagellum</keyword>
<keyword evidence="14" id="KW-0614">Plasmid</keyword>
<evidence type="ECO:0000256" key="3">
    <source>
        <dbReference type="ARBA" id="ARBA00007971"/>
    </source>
</evidence>
<dbReference type="AlphaFoldDB" id="E8X643"/>
<evidence type="ECO:0000256" key="1">
    <source>
        <dbReference type="ARBA" id="ARBA00004117"/>
    </source>
</evidence>
<keyword evidence="15" id="KW-1185">Reference proteome</keyword>
<dbReference type="HOGENOM" id="CLU_028108_1_1_0"/>
<dbReference type="Pfam" id="PF08345">
    <property type="entry name" value="YscJ_FliF_C"/>
    <property type="match status" value="1"/>
</dbReference>
<comment type="subcellular location">
    <subcellularLocation>
        <location evidence="1 9">Bacterial flagellum basal body</location>
    </subcellularLocation>
    <subcellularLocation>
        <location evidence="2">Cell membrane</location>
        <topology evidence="2">Multi-pass membrane protein</topology>
    </subcellularLocation>
</comment>
<dbReference type="EMBL" id="CP002481">
    <property type="protein sequence ID" value="ADW70927.1"/>
    <property type="molecule type" value="Genomic_DNA"/>
</dbReference>
<dbReference type="InterPro" id="IPR006182">
    <property type="entry name" value="FliF_N_dom"/>
</dbReference>
<dbReference type="GO" id="GO:0003774">
    <property type="term" value="F:cytoskeletal motor activity"/>
    <property type="evidence" value="ECO:0007669"/>
    <property type="project" value="InterPro"/>
</dbReference>
<keyword evidence="4" id="KW-1003">Cell membrane</keyword>
<evidence type="ECO:0000256" key="10">
    <source>
        <dbReference type="SAM" id="MobiDB-lite"/>
    </source>
</evidence>
<dbReference type="NCBIfam" id="TIGR00206">
    <property type="entry name" value="fliF"/>
    <property type="match status" value="1"/>
</dbReference>
<dbReference type="KEGG" id="acm:AciX9_4147"/>
<keyword evidence="6 11" id="KW-1133">Transmembrane helix</keyword>
<feature type="domain" description="Flagellar M-ring C-terminal" evidence="13">
    <location>
        <begin position="243"/>
        <end position="410"/>
    </location>
</feature>
<dbReference type="Gene3D" id="3.30.300.30">
    <property type="match status" value="1"/>
</dbReference>
<evidence type="ECO:0000256" key="9">
    <source>
        <dbReference type="PIRNR" id="PIRNR004862"/>
    </source>
</evidence>
<keyword evidence="8 9" id="KW-0975">Bacterial flagellum</keyword>
<feature type="domain" description="Flagellar M-ring N-terminal" evidence="12">
    <location>
        <begin position="46"/>
        <end position="215"/>
    </location>
</feature>
<dbReference type="PIRSF" id="PIRSF004862">
    <property type="entry name" value="FliF"/>
    <property type="match status" value="1"/>
</dbReference>
<dbReference type="InterPro" id="IPR045851">
    <property type="entry name" value="AMP-bd_C_sf"/>
</dbReference>
<sequence length="525" mass="56126">MAGFDQIFVQAKQFWATRTQSQRLFLGVGAAATVGLLALFANLMVTPDYKPLISGLESADAQAISADLTAKKIPFQLSPDGKSISVPADQVDAARLDVASNQSTHSGRLGFEIFDKVSWGQTEFDEKVNYQRALEGELERTIVTLGGVKSARVHLVMATDSVFLDREKSAKASVTLKLNRGGLSHDETASIQRLVSGAVEGLKPTDVSIIDADSNQSMGAAGDGAMGEEGAERQLTQRLMATLTPVVGGDHLRASVNVEYDPGTTEENQEKYDPAVSVPLTIQRSDESTGAGAGVGGVPGTTSNVPQNKANVPPPVGEDSAQVSKTENATYGVNKITRHSLEPAGRIKRITAALVVDDSVKRKLGANGKWTEIRTKRSPQELKQIETLAQNAIGLDTTRGDVISVENLAFDRPDEPDVAPVTALDRARKGVSDFSSVVRYAMLLILFVLAYVLMIRPVQKKVLAVSVQLPQQPLLPEMAAALPLLAPSTSMARALALKEQVVQQVKSEPEGSARVVQAWLRGEAE</sequence>
<evidence type="ECO:0000256" key="2">
    <source>
        <dbReference type="ARBA" id="ARBA00004651"/>
    </source>
</evidence>
<evidence type="ECO:0000256" key="11">
    <source>
        <dbReference type="SAM" id="Phobius"/>
    </source>
</evidence>
<dbReference type="Proteomes" id="UP000000343">
    <property type="component" value="Plasmid pACIX901"/>
</dbReference>